<dbReference type="InterPro" id="IPR045051">
    <property type="entry name" value="SBT"/>
</dbReference>
<dbReference type="GO" id="GO:0006508">
    <property type="term" value="P:proteolysis"/>
    <property type="evidence" value="ECO:0007669"/>
    <property type="project" value="UniProtKB-KW"/>
</dbReference>
<keyword evidence="5" id="KW-0325">Glycoprotein</keyword>
<evidence type="ECO:0000259" key="9">
    <source>
        <dbReference type="Pfam" id="PF17766"/>
    </source>
</evidence>
<feature type="domain" description="Peptidase S8/S53" evidence="7">
    <location>
        <begin position="2"/>
        <end position="327"/>
    </location>
</feature>
<evidence type="ECO:0000256" key="6">
    <source>
        <dbReference type="PROSITE-ProRule" id="PRU01240"/>
    </source>
</evidence>
<dbReference type="PROSITE" id="PS51892">
    <property type="entry name" value="SUBTILASE"/>
    <property type="match status" value="1"/>
</dbReference>
<dbReference type="EMBL" id="JAUJYN010000004">
    <property type="protein sequence ID" value="KAK1272941.1"/>
    <property type="molecule type" value="Genomic_DNA"/>
</dbReference>
<sequence>MYKVCSTNGCQMSDIAAGLDAAIADGVDILSISLGGRSKEYPRDPMVTAAFAATQRGILVSCSAGNDGPLESSVTNEAPWILTVGASTMDRSIRSTVRLGDGTEINGETLFQYKDFKPDQLPLVVPSSSDDPYCFGSLDATDAKGKVVLCMLGDGTNAEKGRIVKEAGGAGMILMNDEVEAYIIPDEAHVLPASHVSYADGLKIKSYIKSTSNATAAIVFKGTLIGNSNRAPTVAAFSSRGPSRQSNDILKPDIIGPGVNVLAAWPSKLDVNYTSEGPNFNIISGTSMSAPHLSGVAALLKSVHPDWSAAMIKSAILTTADPVDNQGKPIVDEKHERANLFATGAGHVNPSKAIEPGLVYDIGPENYISYLCAHNYTEEDIKVITQNTIRCADYQKNGGTDLNFPSFTGYLKTSGSFIQMYNRTVTNVGGANSIYKLEVTEPSGVSVVVEPQRLQFSRVNEKASYFVTLSIKDKTKGSYAEGELRWVSDEHVVRSPISVFMTT</sequence>
<protein>
    <submittedName>
        <fullName evidence="10">Subtilisin-like protease SDD1</fullName>
    </submittedName>
</protein>
<dbReference type="InterPro" id="IPR036852">
    <property type="entry name" value="Peptidase_S8/S53_dom_sf"/>
</dbReference>
<dbReference type="Gene3D" id="3.40.50.200">
    <property type="entry name" value="Peptidase S8/S53 domain"/>
    <property type="match status" value="1"/>
</dbReference>
<keyword evidence="3" id="KW-0732">Signal</keyword>
<dbReference type="Proteomes" id="UP001179952">
    <property type="component" value="Unassembled WGS sequence"/>
</dbReference>
<dbReference type="Pfam" id="PF17766">
    <property type="entry name" value="fn3_6"/>
    <property type="match status" value="1"/>
</dbReference>
<feature type="domain" description="PA" evidence="8">
    <location>
        <begin position="122"/>
        <end position="204"/>
    </location>
</feature>
<evidence type="ECO:0000313" key="10">
    <source>
        <dbReference type="EMBL" id="KAK1272941.1"/>
    </source>
</evidence>
<accession>A0AAV9B975</accession>
<organism evidence="10 11">
    <name type="scientific">Acorus gramineus</name>
    <name type="common">Dwarf sweet flag</name>
    <dbReference type="NCBI Taxonomy" id="55184"/>
    <lineage>
        <taxon>Eukaryota</taxon>
        <taxon>Viridiplantae</taxon>
        <taxon>Streptophyta</taxon>
        <taxon>Embryophyta</taxon>
        <taxon>Tracheophyta</taxon>
        <taxon>Spermatophyta</taxon>
        <taxon>Magnoliopsida</taxon>
        <taxon>Liliopsida</taxon>
        <taxon>Acoraceae</taxon>
        <taxon>Acorus</taxon>
    </lineage>
</organism>
<dbReference type="Pfam" id="PF02225">
    <property type="entry name" value="PA"/>
    <property type="match status" value="1"/>
</dbReference>
<reference evidence="10" key="2">
    <citation type="submission" date="2023-06" db="EMBL/GenBank/DDBJ databases">
        <authorList>
            <person name="Ma L."/>
            <person name="Liu K.-W."/>
            <person name="Li Z."/>
            <person name="Hsiao Y.-Y."/>
            <person name="Qi Y."/>
            <person name="Fu T."/>
            <person name="Tang G."/>
            <person name="Zhang D."/>
            <person name="Sun W.-H."/>
            <person name="Liu D.-K."/>
            <person name="Li Y."/>
            <person name="Chen G.-Z."/>
            <person name="Liu X.-D."/>
            <person name="Liao X.-Y."/>
            <person name="Jiang Y.-T."/>
            <person name="Yu X."/>
            <person name="Hao Y."/>
            <person name="Huang J."/>
            <person name="Zhao X.-W."/>
            <person name="Ke S."/>
            <person name="Chen Y.-Y."/>
            <person name="Wu W.-L."/>
            <person name="Hsu J.-L."/>
            <person name="Lin Y.-F."/>
            <person name="Huang M.-D."/>
            <person name="Li C.-Y."/>
            <person name="Huang L."/>
            <person name="Wang Z.-W."/>
            <person name="Zhao X."/>
            <person name="Zhong W.-Y."/>
            <person name="Peng D.-H."/>
            <person name="Ahmad S."/>
            <person name="Lan S."/>
            <person name="Zhang J.-S."/>
            <person name="Tsai W.-C."/>
            <person name="Van De Peer Y."/>
            <person name="Liu Z.-J."/>
        </authorList>
    </citation>
    <scope>NUCLEOTIDE SEQUENCE</scope>
    <source>
        <strain evidence="10">SCP</strain>
        <tissue evidence="10">Leaves</tissue>
    </source>
</reference>
<dbReference type="Gene3D" id="3.50.30.30">
    <property type="match status" value="1"/>
</dbReference>
<name>A0AAV9B975_ACOGR</name>
<dbReference type="Pfam" id="PF00082">
    <property type="entry name" value="Peptidase_S8"/>
    <property type="match status" value="1"/>
</dbReference>
<evidence type="ECO:0000256" key="4">
    <source>
        <dbReference type="ARBA" id="ARBA00022825"/>
    </source>
</evidence>
<gene>
    <name evidence="10" type="ORF">QJS04_geneDACA010903</name>
</gene>
<dbReference type="AlphaFoldDB" id="A0AAV9B975"/>
<dbReference type="CDD" id="cd02120">
    <property type="entry name" value="PA_subtilisin_like"/>
    <property type="match status" value="1"/>
</dbReference>
<comment type="caution">
    <text evidence="6">Lacks conserved residue(s) required for the propagation of feature annotation.</text>
</comment>
<dbReference type="InterPro" id="IPR046450">
    <property type="entry name" value="PA_dom_sf"/>
</dbReference>
<reference evidence="10" key="1">
    <citation type="journal article" date="2023" name="Nat. Commun.">
        <title>Diploid and tetraploid genomes of Acorus and the evolution of monocots.</title>
        <authorList>
            <person name="Ma L."/>
            <person name="Liu K.W."/>
            <person name="Li Z."/>
            <person name="Hsiao Y.Y."/>
            <person name="Qi Y."/>
            <person name="Fu T."/>
            <person name="Tang G.D."/>
            <person name="Zhang D."/>
            <person name="Sun W.H."/>
            <person name="Liu D.K."/>
            <person name="Li Y."/>
            <person name="Chen G.Z."/>
            <person name="Liu X.D."/>
            <person name="Liao X.Y."/>
            <person name="Jiang Y.T."/>
            <person name="Yu X."/>
            <person name="Hao Y."/>
            <person name="Huang J."/>
            <person name="Zhao X.W."/>
            <person name="Ke S."/>
            <person name="Chen Y.Y."/>
            <person name="Wu W.L."/>
            <person name="Hsu J.L."/>
            <person name="Lin Y.F."/>
            <person name="Huang M.D."/>
            <person name="Li C.Y."/>
            <person name="Huang L."/>
            <person name="Wang Z.W."/>
            <person name="Zhao X."/>
            <person name="Zhong W.Y."/>
            <person name="Peng D.H."/>
            <person name="Ahmad S."/>
            <person name="Lan S."/>
            <person name="Zhang J.S."/>
            <person name="Tsai W.C."/>
            <person name="Van de Peer Y."/>
            <person name="Liu Z.J."/>
        </authorList>
    </citation>
    <scope>NUCLEOTIDE SEQUENCE</scope>
    <source>
        <strain evidence="10">SCP</strain>
    </source>
</reference>
<evidence type="ECO:0000256" key="2">
    <source>
        <dbReference type="ARBA" id="ARBA00022670"/>
    </source>
</evidence>
<keyword evidence="11" id="KW-1185">Reference proteome</keyword>
<evidence type="ECO:0000313" key="11">
    <source>
        <dbReference type="Proteomes" id="UP001179952"/>
    </source>
</evidence>
<evidence type="ECO:0000259" key="8">
    <source>
        <dbReference type="Pfam" id="PF02225"/>
    </source>
</evidence>
<dbReference type="InterPro" id="IPR041469">
    <property type="entry name" value="Subtilisin-like_FN3"/>
</dbReference>
<comment type="caution">
    <text evidence="10">The sequence shown here is derived from an EMBL/GenBank/DDBJ whole genome shotgun (WGS) entry which is preliminary data.</text>
</comment>
<feature type="domain" description="Subtilisin-like protease fibronectin type-III" evidence="9">
    <location>
        <begin position="401"/>
        <end position="499"/>
    </location>
</feature>
<evidence type="ECO:0000259" key="7">
    <source>
        <dbReference type="Pfam" id="PF00082"/>
    </source>
</evidence>
<comment type="similarity">
    <text evidence="1 6">Belongs to the peptidase S8 family.</text>
</comment>
<dbReference type="Gene3D" id="2.60.40.2310">
    <property type="match status" value="1"/>
</dbReference>
<evidence type="ECO:0000256" key="3">
    <source>
        <dbReference type="ARBA" id="ARBA00022729"/>
    </source>
</evidence>
<keyword evidence="2 10" id="KW-0645">Protease</keyword>
<dbReference type="FunFam" id="3.50.30.30:FF:000005">
    <property type="entry name" value="subtilisin-like protease SBT1.5"/>
    <property type="match status" value="1"/>
</dbReference>
<keyword evidence="4" id="KW-0378">Hydrolase</keyword>
<dbReference type="PANTHER" id="PTHR10795">
    <property type="entry name" value="PROPROTEIN CONVERTASE SUBTILISIN/KEXIN"/>
    <property type="match status" value="1"/>
</dbReference>
<dbReference type="GO" id="GO:0004252">
    <property type="term" value="F:serine-type endopeptidase activity"/>
    <property type="evidence" value="ECO:0007669"/>
    <property type="project" value="InterPro"/>
</dbReference>
<dbReference type="InterPro" id="IPR000209">
    <property type="entry name" value="Peptidase_S8/S53_dom"/>
</dbReference>
<evidence type="ECO:0000256" key="5">
    <source>
        <dbReference type="ARBA" id="ARBA00023180"/>
    </source>
</evidence>
<dbReference type="InterPro" id="IPR003137">
    <property type="entry name" value="PA_domain"/>
</dbReference>
<dbReference type="SUPFAM" id="SSF52743">
    <property type="entry name" value="Subtilisin-like"/>
    <property type="match status" value="1"/>
</dbReference>
<evidence type="ECO:0000256" key="1">
    <source>
        <dbReference type="ARBA" id="ARBA00011073"/>
    </source>
</evidence>
<dbReference type="SUPFAM" id="SSF52025">
    <property type="entry name" value="PA domain"/>
    <property type="match status" value="1"/>
</dbReference>
<keyword evidence="4" id="KW-0720">Serine protease</keyword>
<dbReference type="FunFam" id="2.60.40.2310:FF:000001">
    <property type="entry name" value="Subtilisin-like protease SBT1.5"/>
    <property type="match status" value="1"/>
</dbReference>
<proteinExistence type="inferred from homology"/>